<reference evidence="3" key="1">
    <citation type="submission" date="2023-07" db="EMBL/GenBank/DDBJ databases">
        <title>Verminephrobacter genomes.</title>
        <authorList>
            <person name="Lund M.B."/>
        </authorList>
    </citation>
    <scope>NUCLEOTIDE SEQUENCE [LARGE SCALE GENOMIC DNA]</scope>
    <source>
        <strain evidence="3">AtM5-05</strain>
    </source>
</reference>
<keyword evidence="3" id="KW-1185">Reference proteome</keyword>
<sequence length="689" mass="71163">MANVSLGVLIGGAVGASFGRAISDSSAKIDSLRQRAEKVRGFQSLIGDTMRLREEMAKTANKSGDAFSVLRRAHDANVAKIKDHGLAVDQLAKDYDRLGRAAKGLELGAMGSAKIGEGMEHLKSAVRVGAATAAAVTVPAMASANYQAIVRDIAIKGGVARTGEEASMSESIRHDATASGIDRNELAQAVNTLVGGGMKVDESVGQAKNIARFAVSQNADSTDTAKLVLALRQAGITDPKAMENALGKVAVAGDLGSFEAKDMAKHFPKLLPQMTALGMSGEQATVSLANMLQTQMKAAGSPDEAATNLDNLLSKINSEDTRKKFKDNDVDLKKSMEEAVAQGYDQVTAFLSIVEKKIVQTDPAKAERMAALQQQIAKTQDPAAAQKMLDGYLAMSELSELISDRQAKQAALAALQNKKLHDDNLKKIQTENGQAKIEKDLADRRATSLQKWNEAGQAMDEVMARIGDAIRPMTDFVAESLISVGSAISGWVKEFPGLIAGVLGAVAAFATFKIGVATWKIGTGMIDVMRGAAMVFGAGKIPGGIAGKGVAGKMAGALGAVMGGVGTPVFVTNWPIGGFGAPTGGGVPGGGGPDGKKAPKGRTTFKERFALGKQSLKDKIARIPKIGDAMRLLKIGDAIPGVDAAAGQAAGQAASKVGVLSKLGQTAGNIFGKIAPHAGKIGGALAVTG</sequence>
<gene>
    <name evidence="2" type="ORF">D5039_00005</name>
</gene>
<dbReference type="NCBIfam" id="TIGR01760">
    <property type="entry name" value="tape_meas_TP901"/>
    <property type="match status" value="1"/>
</dbReference>
<dbReference type="Pfam" id="PF10145">
    <property type="entry name" value="PhageMin_Tail"/>
    <property type="match status" value="1"/>
</dbReference>
<dbReference type="Proteomes" id="UP001208935">
    <property type="component" value="Unassembled WGS sequence"/>
</dbReference>
<evidence type="ECO:0000313" key="3">
    <source>
        <dbReference type="Proteomes" id="UP001208935"/>
    </source>
</evidence>
<organism evidence="2 3">
    <name type="scientific">Verminephrobacter aporrectodeae subsp. tuberculatae</name>
    <dbReference type="NCBI Taxonomy" id="1110392"/>
    <lineage>
        <taxon>Bacteria</taxon>
        <taxon>Pseudomonadati</taxon>
        <taxon>Pseudomonadota</taxon>
        <taxon>Betaproteobacteria</taxon>
        <taxon>Burkholderiales</taxon>
        <taxon>Comamonadaceae</taxon>
        <taxon>Verminephrobacter</taxon>
    </lineage>
</organism>
<dbReference type="InterPro" id="IPR010090">
    <property type="entry name" value="Phage_tape_meas"/>
</dbReference>
<name>A0ABT3KMQ9_9BURK</name>
<feature type="domain" description="Phage tail tape measure protein" evidence="1">
    <location>
        <begin position="179"/>
        <end position="370"/>
    </location>
</feature>
<evidence type="ECO:0000313" key="2">
    <source>
        <dbReference type="EMBL" id="MCW5319617.1"/>
    </source>
</evidence>
<protein>
    <submittedName>
        <fullName evidence="2">Phage tail tape measure protein</fullName>
    </submittedName>
</protein>
<evidence type="ECO:0000259" key="1">
    <source>
        <dbReference type="Pfam" id="PF10145"/>
    </source>
</evidence>
<comment type="caution">
    <text evidence="2">The sequence shown here is derived from an EMBL/GenBank/DDBJ whole genome shotgun (WGS) entry which is preliminary data.</text>
</comment>
<feature type="non-terminal residue" evidence="2">
    <location>
        <position position="689"/>
    </location>
</feature>
<accession>A0ABT3KMQ9</accession>
<proteinExistence type="predicted"/>
<dbReference type="RefSeq" id="WP_265280614.1">
    <property type="nucleotide sequence ID" value="NZ_QZCW01000001.1"/>
</dbReference>
<dbReference type="EMBL" id="QZCW01000001">
    <property type="protein sequence ID" value="MCW5319617.1"/>
    <property type="molecule type" value="Genomic_DNA"/>
</dbReference>